<dbReference type="PANTHER" id="PTHR42971">
    <property type="entry name" value="TRNA (CYTIDINE(34)-2'-O)-METHYLTRANSFERASE"/>
    <property type="match status" value="1"/>
</dbReference>
<sequence>MRIALFQPDIAGNVGTLLRLGACLDLAVDLIEPMGFPWGERAMARAAMDYAAHVQVRRHADWDAFLATVEGRVVLATTAGAVPLPQARFEAEDALLLGSESVGVPAHVHDRADLRVRVPMRAGLRSLNVAMAGALILGEALRQTGGWDRLTD</sequence>
<evidence type="ECO:0000313" key="8">
    <source>
        <dbReference type="EMBL" id="MBW6532854.1"/>
    </source>
</evidence>
<dbReference type="Proteomes" id="UP000759103">
    <property type="component" value="Unassembled WGS sequence"/>
</dbReference>
<dbReference type="InterPro" id="IPR029026">
    <property type="entry name" value="tRNA_m1G_MTases_N"/>
</dbReference>
<keyword evidence="4 6" id="KW-0949">S-adenosyl-L-methionine</keyword>
<dbReference type="InterPro" id="IPR016914">
    <property type="entry name" value="TrmL"/>
</dbReference>
<evidence type="ECO:0000313" key="9">
    <source>
        <dbReference type="Proteomes" id="UP000759103"/>
    </source>
</evidence>
<keyword evidence="5 6" id="KW-0819">tRNA processing</keyword>
<evidence type="ECO:0000256" key="4">
    <source>
        <dbReference type="ARBA" id="ARBA00022691"/>
    </source>
</evidence>
<dbReference type="RefSeq" id="WP_219750442.1">
    <property type="nucleotide sequence ID" value="NZ_JAHXZN010000010.1"/>
</dbReference>
<evidence type="ECO:0000256" key="3">
    <source>
        <dbReference type="ARBA" id="ARBA00022679"/>
    </source>
</evidence>
<keyword evidence="1 6" id="KW-0963">Cytoplasm</keyword>
<gene>
    <name evidence="6" type="primary">trmL</name>
    <name evidence="8" type="ORF">KZ820_19085</name>
</gene>
<protein>
    <recommendedName>
        <fullName evidence="6">tRNA (cytidine(34)-2'-O)-methyltransferase</fullName>
        <ecNumber evidence="6">2.1.1.207</ecNumber>
    </recommendedName>
    <alternativeName>
        <fullName evidence="6">tRNA (cytidine/uridine-2'-O-)-methyltransferase TrmL</fullName>
    </alternativeName>
</protein>
<comment type="catalytic activity">
    <reaction evidence="6">
        <text>5-carboxymethylaminomethyluridine(34) in tRNA(Leu) + S-adenosyl-L-methionine = 5-carboxymethylaminomethyl-2'-O-methyluridine(34) in tRNA(Leu) + S-adenosyl-L-homocysteine + H(+)</text>
        <dbReference type="Rhea" id="RHEA:43088"/>
        <dbReference type="Rhea" id="RHEA-COMP:10333"/>
        <dbReference type="Rhea" id="RHEA-COMP:10334"/>
        <dbReference type="ChEBI" id="CHEBI:15378"/>
        <dbReference type="ChEBI" id="CHEBI:57856"/>
        <dbReference type="ChEBI" id="CHEBI:59789"/>
        <dbReference type="ChEBI" id="CHEBI:74508"/>
        <dbReference type="ChEBI" id="CHEBI:74511"/>
        <dbReference type="EC" id="2.1.1.207"/>
    </reaction>
</comment>
<keyword evidence="9" id="KW-1185">Reference proteome</keyword>
<comment type="subunit">
    <text evidence="6">Homodimer.</text>
</comment>
<evidence type="ECO:0000256" key="6">
    <source>
        <dbReference type="HAMAP-Rule" id="MF_01885"/>
    </source>
</evidence>
<feature type="binding site" evidence="6">
    <location>
        <position position="118"/>
    </location>
    <ligand>
        <name>S-adenosyl-L-methionine</name>
        <dbReference type="ChEBI" id="CHEBI:59789"/>
    </ligand>
</feature>
<proteinExistence type="inferred from homology"/>
<organism evidence="8 9">
    <name type="scientific">Sphingomonas citri</name>
    <dbReference type="NCBI Taxonomy" id="2862499"/>
    <lineage>
        <taxon>Bacteria</taxon>
        <taxon>Pseudomonadati</taxon>
        <taxon>Pseudomonadota</taxon>
        <taxon>Alphaproteobacteria</taxon>
        <taxon>Sphingomonadales</taxon>
        <taxon>Sphingomonadaceae</taxon>
        <taxon>Sphingomonas</taxon>
    </lineage>
</organism>
<dbReference type="EMBL" id="JAHXZN010000010">
    <property type="protein sequence ID" value="MBW6532854.1"/>
    <property type="molecule type" value="Genomic_DNA"/>
</dbReference>
<feature type="binding site" evidence="6">
    <location>
        <position position="126"/>
    </location>
    <ligand>
        <name>S-adenosyl-L-methionine</name>
        <dbReference type="ChEBI" id="CHEBI:59789"/>
    </ligand>
</feature>
<dbReference type="EC" id="2.1.1.207" evidence="6"/>
<feature type="domain" description="tRNA/rRNA methyltransferase SpoU type" evidence="7">
    <location>
        <begin position="2"/>
        <end position="137"/>
    </location>
</feature>
<dbReference type="InterPro" id="IPR029028">
    <property type="entry name" value="Alpha/beta_knot_MTases"/>
</dbReference>
<comment type="function">
    <text evidence="6">Methylates the ribose at the nucleotide 34 wobble position in the two leucyl isoacceptors tRNA(Leu)(CmAA) and tRNA(Leu)(cmnm5UmAA). Catalyzes the methyl transfer from S-adenosyl-L-methionine to the 2'-OH of the wobble nucleotide.</text>
</comment>
<comment type="caution">
    <text evidence="8">The sequence shown here is derived from an EMBL/GenBank/DDBJ whole genome shotgun (WGS) entry which is preliminary data.</text>
</comment>
<reference evidence="8 9" key="1">
    <citation type="submission" date="2021-07" db="EMBL/GenBank/DDBJ databases">
        <title>Sphingomonas sp.</title>
        <authorList>
            <person name="Feng G."/>
            <person name="Li J."/>
            <person name="Pan M."/>
        </authorList>
    </citation>
    <scope>NUCLEOTIDE SEQUENCE [LARGE SCALE GENOMIC DNA]</scope>
    <source>
        <strain evidence="8 9">RRHST34</strain>
    </source>
</reference>
<evidence type="ECO:0000256" key="2">
    <source>
        <dbReference type="ARBA" id="ARBA00022603"/>
    </source>
</evidence>
<comment type="catalytic activity">
    <reaction evidence="6">
        <text>cytidine(34) in tRNA + S-adenosyl-L-methionine = 2'-O-methylcytidine(34) in tRNA + S-adenosyl-L-homocysteine + H(+)</text>
        <dbReference type="Rhea" id="RHEA:43084"/>
        <dbReference type="Rhea" id="RHEA-COMP:10331"/>
        <dbReference type="Rhea" id="RHEA-COMP:10332"/>
        <dbReference type="ChEBI" id="CHEBI:15378"/>
        <dbReference type="ChEBI" id="CHEBI:57856"/>
        <dbReference type="ChEBI" id="CHEBI:59789"/>
        <dbReference type="ChEBI" id="CHEBI:74495"/>
        <dbReference type="ChEBI" id="CHEBI:82748"/>
        <dbReference type="EC" id="2.1.1.207"/>
    </reaction>
</comment>
<dbReference type="HAMAP" id="MF_01885">
    <property type="entry name" value="tRNA_methyltr_TrmL"/>
    <property type="match status" value="1"/>
</dbReference>
<dbReference type="Gene3D" id="3.40.1280.10">
    <property type="match status" value="1"/>
</dbReference>
<dbReference type="Pfam" id="PF00588">
    <property type="entry name" value="SpoU_methylase"/>
    <property type="match status" value="1"/>
</dbReference>
<keyword evidence="2 6" id="KW-0489">Methyltransferase</keyword>
<name>A0ABS7BTC7_9SPHN</name>
<comment type="caution">
    <text evidence="6">Lacks conserved residue(s) required for the propagation of feature annotation.</text>
</comment>
<evidence type="ECO:0000259" key="7">
    <source>
        <dbReference type="Pfam" id="PF00588"/>
    </source>
</evidence>
<evidence type="ECO:0000256" key="1">
    <source>
        <dbReference type="ARBA" id="ARBA00022490"/>
    </source>
</evidence>
<accession>A0ABS7BTC7</accession>
<dbReference type="PIRSF" id="PIRSF029256">
    <property type="entry name" value="SpoU_TrmH_prd"/>
    <property type="match status" value="1"/>
</dbReference>
<comment type="subcellular location">
    <subcellularLocation>
        <location evidence="6">Cytoplasm</location>
    </subcellularLocation>
</comment>
<evidence type="ECO:0000256" key="5">
    <source>
        <dbReference type="ARBA" id="ARBA00022694"/>
    </source>
</evidence>
<comment type="similarity">
    <text evidence="6">Belongs to the class IV-like SAM-binding methyltransferase superfamily. RNA methyltransferase TrmH family. TrmL subfamily.</text>
</comment>
<dbReference type="SUPFAM" id="SSF75217">
    <property type="entry name" value="alpha/beta knot"/>
    <property type="match status" value="1"/>
</dbReference>
<keyword evidence="3 6" id="KW-0808">Transferase</keyword>
<dbReference type="PANTHER" id="PTHR42971:SF1">
    <property type="entry name" value="TRNA (CYTIDINE(34)-2'-O)-METHYLTRANSFERASE"/>
    <property type="match status" value="1"/>
</dbReference>
<dbReference type="InterPro" id="IPR001537">
    <property type="entry name" value="SpoU_MeTrfase"/>
</dbReference>
<feature type="binding site" evidence="6">
    <location>
        <position position="98"/>
    </location>
    <ligand>
        <name>S-adenosyl-L-methionine</name>
        <dbReference type="ChEBI" id="CHEBI:59789"/>
    </ligand>
</feature>